<name>A0A844Y9C4_9SPHN</name>
<evidence type="ECO:0000313" key="2">
    <source>
        <dbReference type="Proteomes" id="UP000430272"/>
    </source>
</evidence>
<accession>A0A844Y9C4</accession>
<organism evidence="1 2">
    <name type="scientific">Qipengyuania pelagi</name>
    <dbReference type="NCBI Taxonomy" id="994320"/>
    <lineage>
        <taxon>Bacteria</taxon>
        <taxon>Pseudomonadati</taxon>
        <taxon>Pseudomonadota</taxon>
        <taxon>Alphaproteobacteria</taxon>
        <taxon>Sphingomonadales</taxon>
        <taxon>Erythrobacteraceae</taxon>
        <taxon>Qipengyuania</taxon>
    </lineage>
</organism>
<evidence type="ECO:0000313" key="1">
    <source>
        <dbReference type="EMBL" id="MXO53618.1"/>
    </source>
</evidence>
<dbReference type="OrthoDB" id="7576500at2"/>
<dbReference type="AlphaFoldDB" id="A0A844Y9C4"/>
<dbReference type="RefSeq" id="WP_160660449.1">
    <property type="nucleotide sequence ID" value="NZ_BAABDV010000001.1"/>
</dbReference>
<protein>
    <submittedName>
        <fullName evidence="1">Uncharacterized protein</fullName>
    </submittedName>
</protein>
<keyword evidence="2" id="KW-1185">Reference proteome</keyword>
<sequence>MSEHVKLRYPTKAQVEHAIRMAKLAGIDRIGSIELGPDGTIRLAAPGEAPAPASIEDEIARWREGKGR</sequence>
<dbReference type="Proteomes" id="UP000430272">
    <property type="component" value="Unassembled WGS sequence"/>
</dbReference>
<proteinExistence type="predicted"/>
<dbReference type="EMBL" id="WTYD01000001">
    <property type="protein sequence ID" value="MXO53618.1"/>
    <property type="molecule type" value="Genomic_DNA"/>
</dbReference>
<comment type="caution">
    <text evidence="1">The sequence shown here is derived from an EMBL/GenBank/DDBJ whole genome shotgun (WGS) entry which is preliminary data.</text>
</comment>
<gene>
    <name evidence="1" type="ORF">GRI47_06290</name>
</gene>
<reference evidence="1 2" key="1">
    <citation type="submission" date="2019-12" db="EMBL/GenBank/DDBJ databases">
        <title>Genomic-based taxomic classification of the family Erythrobacteraceae.</title>
        <authorList>
            <person name="Xu L."/>
        </authorList>
    </citation>
    <scope>NUCLEOTIDE SEQUENCE [LARGE SCALE GENOMIC DNA]</scope>
    <source>
        <strain evidence="1 2">JCM 17468</strain>
    </source>
</reference>